<feature type="compositionally biased region" description="Polar residues" evidence="6">
    <location>
        <begin position="438"/>
        <end position="449"/>
    </location>
</feature>
<evidence type="ECO:0000313" key="9">
    <source>
        <dbReference type="EMBL" id="KAK5092325.1"/>
    </source>
</evidence>
<dbReference type="InterPro" id="IPR000326">
    <property type="entry name" value="PAP2/HPO"/>
</dbReference>
<feature type="transmembrane region" description="Helical" evidence="7">
    <location>
        <begin position="23"/>
        <end position="43"/>
    </location>
</feature>
<keyword evidence="3 7" id="KW-0812">Transmembrane</keyword>
<dbReference type="InterPro" id="IPR036938">
    <property type="entry name" value="PAP2/HPO_sf"/>
</dbReference>
<evidence type="ECO:0000256" key="6">
    <source>
        <dbReference type="SAM" id="MobiDB-lite"/>
    </source>
</evidence>
<feature type="transmembrane region" description="Helical" evidence="7">
    <location>
        <begin position="211"/>
        <end position="234"/>
    </location>
</feature>
<feature type="domain" description="Phosphatidic acid phosphatase type 2/haloperoxidase" evidence="8">
    <location>
        <begin position="121"/>
        <end position="345"/>
    </location>
</feature>
<organism evidence="9 10">
    <name type="scientific">Lithohypha guttulata</name>
    <dbReference type="NCBI Taxonomy" id="1690604"/>
    <lineage>
        <taxon>Eukaryota</taxon>
        <taxon>Fungi</taxon>
        <taxon>Dikarya</taxon>
        <taxon>Ascomycota</taxon>
        <taxon>Pezizomycotina</taxon>
        <taxon>Eurotiomycetes</taxon>
        <taxon>Chaetothyriomycetidae</taxon>
        <taxon>Chaetothyriales</taxon>
        <taxon>Trichomeriaceae</taxon>
        <taxon>Lithohypha</taxon>
    </lineage>
</organism>
<dbReference type="Gene3D" id="1.20.144.10">
    <property type="entry name" value="Phosphatidic acid phosphatase type 2/haloperoxidase"/>
    <property type="match status" value="1"/>
</dbReference>
<feature type="transmembrane region" description="Helical" evidence="7">
    <location>
        <begin position="327"/>
        <end position="345"/>
    </location>
</feature>
<feature type="transmembrane region" description="Helical" evidence="7">
    <location>
        <begin position="74"/>
        <end position="97"/>
    </location>
</feature>
<comment type="similarity">
    <text evidence="2">Belongs to the PA-phosphatase related phosphoesterase family.</text>
</comment>
<evidence type="ECO:0000256" key="1">
    <source>
        <dbReference type="ARBA" id="ARBA00004141"/>
    </source>
</evidence>
<reference evidence="9 10" key="1">
    <citation type="submission" date="2023-08" db="EMBL/GenBank/DDBJ databases">
        <title>Black Yeasts Isolated from many extreme environments.</title>
        <authorList>
            <person name="Coleine C."/>
            <person name="Stajich J.E."/>
            <person name="Selbmann L."/>
        </authorList>
    </citation>
    <scope>NUCLEOTIDE SEQUENCE [LARGE SCALE GENOMIC DNA]</scope>
    <source>
        <strain evidence="9 10">CCFEE 5885</strain>
    </source>
</reference>
<dbReference type="Proteomes" id="UP001345013">
    <property type="component" value="Unassembled WGS sequence"/>
</dbReference>
<dbReference type="SUPFAM" id="SSF48317">
    <property type="entry name" value="Acid phosphatase/Vanadium-dependent haloperoxidase"/>
    <property type="match status" value="1"/>
</dbReference>
<dbReference type="PANTHER" id="PTHR10165:SF154">
    <property type="entry name" value="PAP2 DOMAIN PROTEIN (AFU_ORTHOLOGUE AFUA_1G09730)"/>
    <property type="match status" value="1"/>
</dbReference>
<keyword evidence="4 7" id="KW-1133">Transmembrane helix</keyword>
<evidence type="ECO:0000256" key="5">
    <source>
        <dbReference type="ARBA" id="ARBA00023136"/>
    </source>
</evidence>
<evidence type="ECO:0000256" key="3">
    <source>
        <dbReference type="ARBA" id="ARBA00022692"/>
    </source>
</evidence>
<dbReference type="EMBL" id="JAVRRG010000060">
    <property type="protein sequence ID" value="KAK5092325.1"/>
    <property type="molecule type" value="Genomic_DNA"/>
</dbReference>
<accession>A0ABR0K9A4</accession>
<keyword evidence="5 7" id="KW-0472">Membrane</keyword>
<dbReference type="Pfam" id="PF01569">
    <property type="entry name" value="PAP2"/>
    <property type="match status" value="1"/>
</dbReference>
<feature type="region of interest" description="Disordered" evidence="6">
    <location>
        <begin position="250"/>
        <end position="290"/>
    </location>
</feature>
<sequence>MASNSQAAKTLGAGAVRLSKRIILSYILDWILILFIAGLGGIFNKALSKRANKRPFYLQDPSITYPYLPDTVTVAQAGCVALLLPALITMIISLTVIPGPTASKSTPKALIWRRKFWEWNTAWMGLGFALASAFMITEGLKDLAGKPRPHMLAVCNPDLTAINRYRVGGLGQSFDVTGATPIRVSADICRETNPQVLREAFASWPSGHSSFSFAGLLYLSLFLCAKFAVGIPYFMPNQQTAHANTYEYDSSLRHRQPHRTTDRTSPLSTSSTSSRTQHEESSDDFTPPPRNSTAAPPIYLVLIAVFLPVGGAIYICVSRWFDYHHHGIDILSGAFIGATSAYLSFRYYHMPIRRGSGWSWGARTRGRAFWVGVGRDGYVGEEGWIAKKAAERDMADVESGRSTAAIKRVTGTGTEDRGDVEGGNGAGRLDTPNGPGQLDTSSTVGTFDASQGVRRFDASNGAGRLDTPH</sequence>
<feature type="region of interest" description="Disordered" evidence="6">
    <location>
        <begin position="408"/>
        <end position="469"/>
    </location>
</feature>
<feature type="transmembrane region" description="Helical" evidence="7">
    <location>
        <begin position="298"/>
        <end position="321"/>
    </location>
</feature>
<gene>
    <name evidence="9" type="ORF">LTR24_005351</name>
</gene>
<dbReference type="SMART" id="SM00014">
    <property type="entry name" value="acidPPc"/>
    <property type="match status" value="1"/>
</dbReference>
<protein>
    <recommendedName>
        <fullName evidence="8">Phosphatidic acid phosphatase type 2/haloperoxidase domain-containing protein</fullName>
    </recommendedName>
</protein>
<dbReference type="PANTHER" id="PTHR10165">
    <property type="entry name" value="LIPID PHOSPHATE PHOSPHATASE"/>
    <property type="match status" value="1"/>
</dbReference>
<keyword evidence="10" id="KW-1185">Reference proteome</keyword>
<proteinExistence type="inferred from homology"/>
<evidence type="ECO:0000256" key="7">
    <source>
        <dbReference type="SAM" id="Phobius"/>
    </source>
</evidence>
<comment type="caution">
    <text evidence="9">The sequence shown here is derived from an EMBL/GenBank/DDBJ whole genome shotgun (WGS) entry which is preliminary data.</text>
</comment>
<evidence type="ECO:0000259" key="8">
    <source>
        <dbReference type="SMART" id="SM00014"/>
    </source>
</evidence>
<dbReference type="CDD" id="cd03390">
    <property type="entry name" value="PAP2_containing_1_like"/>
    <property type="match status" value="1"/>
</dbReference>
<evidence type="ECO:0000256" key="4">
    <source>
        <dbReference type="ARBA" id="ARBA00022989"/>
    </source>
</evidence>
<dbReference type="InterPro" id="IPR043216">
    <property type="entry name" value="PAP-like"/>
</dbReference>
<feature type="compositionally biased region" description="Low complexity" evidence="6">
    <location>
        <begin position="263"/>
        <end position="275"/>
    </location>
</feature>
<evidence type="ECO:0000256" key="2">
    <source>
        <dbReference type="ARBA" id="ARBA00008816"/>
    </source>
</evidence>
<evidence type="ECO:0000313" key="10">
    <source>
        <dbReference type="Proteomes" id="UP001345013"/>
    </source>
</evidence>
<name>A0ABR0K9A4_9EURO</name>
<comment type="subcellular location">
    <subcellularLocation>
        <location evidence="1">Membrane</location>
        <topology evidence="1">Multi-pass membrane protein</topology>
    </subcellularLocation>
</comment>
<feature type="transmembrane region" description="Helical" evidence="7">
    <location>
        <begin position="117"/>
        <end position="136"/>
    </location>
</feature>